<comment type="caution">
    <text evidence="2">The sequence shown here is derived from an EMBL/GenBank/DDBJ whole genome shotgun (WGS) entry which is preliminary data.</text>
</comment>
<evidence type="ECO:0000313" key="3">
    <source>
        <dbReference type="Proteomes" id="UP000237271"/>
    </source>
</evidence>
<evidence type="ECO:0000313" key="2">
    <source>
        <dbReference type="EMBL" id="POM81610.1"/>
    </source>
</evidence>
<dbReference type="AlphaFoldDB" id="A0A2P4YUZ7"/>
<proteinExistence type="predicted"/>
<feature type="domain" description="Tf2-1-like SH3-like" evidence="1">
    <location>
        <begin position="29"/>
        <end position="76"/>
    </location>
</feature>
<protein>
    <submittedName>
        <fullName evidence="2">Pol protein</fullName>
    </submittedName>
</protein>
<evidence type="ECO:0000259" key="1">
    <source>
        <dbReference type="Pfam" id="PF24626"/>
    </source>
</evidence>
<keyword evidence="3" id="KW-1185">Reference proteome</keyword>
<dbReference type="InterPro" id="IPR056924">
    <property type="entry name" value="SH3_Tf2-1"/>
</dbReference>
<sequence>MASGQDKRKGFRRKRRGNSWLTLTRPLKVVTSVESSKLKHHFIGPFAVLARHGAAYTSGFPTSMAMHPTFYVEHLSDTMIHRALLLSWIKSQMRTHLLKPRLGLTERWGNRCRNL</sequence>
<reference evidence="2 3" key="1">
    <citation type="journal article" date="2017" name="Genome Biol. Evol.">
        <title>Phytophthora megakarya and P. palmivora, closely related causal agents of cacao black pod rot, underwent increases in genome sizes and gene numbers by different mechanisms.</title>
        <authorList>
            <person name="Ali S.S."/>
            <person name="Shao J."/>
            <person name="Lary D.J."/>
            <person name="Kronmiller B."/>
            <person name="Shen D."/>
            <person name="Strem M.D."/>
            <person name="Amoako-Attah I."/>
            <person name="Akrofi A.Y."/>
            <person name="Begoude B.A."/>
            <person name="Ten Hoopen G.M."/>
            <person name="Coulibaly K."/>
            <person name="Kebe B.I."/>
            <person name="Melnick R.L."/>
            <person name="Guiltinan M.J."/>
            <person name="Tyler B.M."/>
            <person name="Meinhardt L.W."/>
            <person name="Bailey B.A."/>
        </authorList>
    </citation>
    <scope>NUCLEOTIDE SEQUENCE [LARGE SCALE GENOMIC DNA]</scope>
    <source>
        <strain evidence="3">sbr112.9</strain>
    </source>
</reference>
<gene>
    <name evidence="2" type="ORF">PHPALM_394</name>
</gene>
<dbReference type="EMBL" id="NCKW01000044">
    <property type="protein sequence ID" value="POM81610.1"/>
    <property type="molecule type" value="Genomic_DNA"/>
</dbReference>
<accession>A0A2P4YUZ7</accession>
<name>A0A2P4YUZ7_9STRA</name>
<dbReference type="Proteomes" id="UP000237271">
    <property type="component" value="Unassembled WGS sequence"/>
</dbReference>
<dbReference type="OrthoDB" id="2630497at2759"/>
<organism evidence="2 3">
    <name type="scientific">Phytophthora palmivora</name>
    <dbReference type="NCBI Taxonomy" id="4796"/>
    <lineage>
        <taxon>Eukaryota</taxon>
        <taxon>Sar</taxon>
        <taxon>Stramenopiles</taxon>
        <taxon>Oomycota</taxon>
        <taxon>Peronosporomycetes</taxon>
        <taxon>Peronosporales</taxon>
        <taxon>Peronosporaceae</taxon>
        <taxon>Phytophthora</taxon>
    </lineage>
</organism>
<dbReference type="Pfam" id="PF24626">
    <property type="entry name" value="SH3_Tf2-1"/>
    <property type="match status" value="1"/>
</dbReference>